<dbReference type="SUPFAM" id="SSF53254">
    <property type="entry name" value="Phosphoglycerate mutase-like"/>
    <property type="match status" value="1"/>
</dbReference>
<evidence type="ECO:0000256" key="4">
    <source>
        <dbReference type="SAM" id="Phobius"/>
    </source>
</evidence>
<dbReference type="InterPro" id="IPR000560">
    <property type="entry name" value="His_Pase_clade-2"/>
</dbReference>
<dbReference type="Pfam" id="PF00328">
    <property type="entry name" value="His_Phos_2"/>
    <property type="match status" value="1"/>
</dbReference>
<keyword evidence="6" id="KW-1185">Reference proteome</keyword>
<dbReference type="Proteomes" id="UP001295684">
    <property type="component" value="Unassembled WGS sequence"/>
</dbReference>
<dbReference type="CDD" id="cd07061">
    <property type="entry name" value="HP_HAP_like"/>
    <property type="match status" value="1"/>
</dbReference>
<dbReference type="PANTHER" id="PTHR11567:SF110">
    <property type="entry name" value="2-PHOSPHOXYLOSE PHOSPHATASE 1"/>
    <property type="match status" value="1"/>
</dbReference>
<keyword evidence="4" id="KW-0812">Transmembrane</keyword>
<protein>
    <submittedName>
        <fullName evidence="5">Uncharacterized protein</fullName>
    </submittedName>
</protein>
<keyword evidence="4" id="KW-1133">Transmembrane helix</keyword>
<dbReference type="InterPro" id="IPR029033">
    <property type="entry name" value="His_PPase_superfam"/>
</dbReference>
<feature type="transmembrane region" description="Helical" evidence="4">
    <location>
        <begin position="446"/>
        <end position="469"/>
    </location>
</feature>
<sequence>MKNCFLLRACIIAIILFAIASSAKILLVYQIGRHGARSDAETFRGILEDESKNYEINELSLTKFGLEQTYQRGVDVVNRYADLLKDSTPDQIKVRASNSTRCILSAYSQLTGMYGSDKCKTIIEQYTSVDKTKEINYLKDLDVDARICLKQFITKVEVQETGDSRFQMLEKECALCKNLTSEESRSPRTKLLFENYDAIIQEWSDKFYPYIAQADHLNFCGYLVSIVQHDLKLNPSLFNNDYSHDKIISLCQNYLLKDLKEVTTRSPLLWRILSSDFLKDIIHAFDEVGWDLGHLKKDRVLYYYDSGHDTNLLPVLRALGTDIQQPIPFASSLFFELHEDDINSELFVKVYFNDIEVDVNILEQNDLSSNQPSDEETSEKLVMKPEESEKYDEPDEDSSLYYNFKRFLLRRVLSEDVESYCGMKLDDVSTLESTTGEPQQFQTQTFMFIFFVSTVMIVSLSGIAILIYINKSQDAQMKRMESPKDLPIAGKHFKFHDEMDNDFWDKTTKDAVVV</sequence>
<gene>
    <name evidence="5" type="ORF">ECRASSUSDP1_LOCUS8151</name>
</gene>
<dbReference type="PANTHER" id="PTHR11567">
    <property type="entry name" value="ACID PHOSPHATASE-RELATED"/>
    <property type="match status" value="1"/>
</dbReference>
<dbReference type="Gene3D" id="3.40.50.1240">
    <property type="entry name" value="Phosphoglycerate mutase-like"/>
    <property type="match status" value="1"/>
</dbReference>
<name>A0AAD1UHQ5_EUPCR</name>
<feature type="region of interest" description="Disordered" evidence="3">
    <location>
        <begin position="366"/>
        <end position="395"/>
    </location>
</feature>
<proteinExistence type="inferred from homology"/>
<dbReference type="EMBL" id="CAMPGE010007962">
    <property type="protein sequence ID" value="CAI2366877.1"/>
    <property type="molecule type" value="Genomic_DNA"/>
</dbReference>
<organism evidence="5 6">
    <name type="scientific">Euplotes crassus</name>
    <dbReference type="NCBI Taxonomy" id="5936"/>
    <lineage>
        <taxon>Eukaryota</taxon>
        <taxon>Sar</taxon>
        <taxon>Alveolata</taxon>
        <taxon>Ciliophora</taxon>
        <taxon>Intramacronucleata</taxon>
        <taxon>Spirotrichea</taxon>
        <taxon>Hypotrichia</taxon>
        <taxon>Euplotida</taxon>
        <taxon>Euplotidae</taxon>
        <taxon>Moneuplotes</taxon>
    </lineage>
</organism>
<evidence type="ECO:0000256" key="1">
    <source>
        <dbReference type="ARBA" id="ARBA00005375"/>
    </source>
</evidence>
<comment type="caution">
    <text evidence="5">The sequence shown here is derived from an EMBL/GenBank/DDBJ whole genome shotgun (WGS) entry which is preliminary data.</text>
</comment>
<keyword evidence="4" id="KW-0472">Membrane</keyword>
<reference evidence="5" key="1">
    <citation type="submission" date="2023-07" db="EMBL/GenBank/DDBJ databases">
        <authorList>
            <consortium name="AG Swart"/>
            <person name="Singh M."/>
            <person name="Singh A."/>
            <person name="Seah K."/>
            <person name="Emmerich C."/>
        </authorList>
    </citation>
    <scope>NUCLEOTIDE SEQUENCE</scope>
    <source>
        <strain evidence="5">DP1</strain>
    </source>
</reference>
<dbReference type="InterPro" id="IPR050645">
    <property type="entry name" value="Histidine_acid_phosphatase"/>
</dbReference>
<comment type="similarity">
    <text evidence="1">Belongs to the histidine acid phosphatase family.</text>
</comment>
<feature type="compositionally biased region" description="Basic and acidic residues" evidence="3">
    <location>
        <begin position="378"/>
        <end position="388"/>
    </location>
</feature>
<evidence type="ECO:0000313" key="5">
    <source>
        <dbReference type="EMBL" id="CAI2366877.1"/>
    </source>
</evidence>
<keyword evidence="2" id="KW-0378">Hydrolase</keyword>
<accession>A0AAD1UHQ5</accession>
<dbReference type="AlphaFoldDB" id="A0AAD1UHQ5"/>
<evidence type="ECO:0000313" key="6">
    <source>
        <dbReference type="Proteomes" id="UP001295684"/>
    </source>
</evidence>
<dbReference type="GO" id="GO:0016791">
    <property type="term" value="F:phosphatase activity"/>
    <property type="evidence" value="ECO:0007669"/>
    <property type="project" value="TreeGrafter"/>
</dbReference>
<evidence type="ECO:0000256" key="3">
    <source>
        <dbReference type="SAM" id="MobiDB-lite"/>
    </source>
</evidence>
<evidence type="ECO:0000256" key="2">
    <source>
        <dbReference type="ARBA" id="ARBA00022801"/>
    </source>
</evidence>